<keyword evidence="2" id="KW-1185">Reference proteome</keyword>
<accession>A0ABW0WHY2</accession>
<sequence>MSDRTYDDPPANGRLLPWTGEEGKPCYVLGDGTGYVSRLADQVESVQLGMAGELIDHAAELLTAHRLTDRELHYLARQLTASLREVKRVAESRGARPPSG</sequence>
<proteinExistence type="predicted"/>
<organism evidence="1 2">
    <name type="scientific">Streptomyces nogalater</name>
    <dbReference type="NCBI Taxonomy" id="38314"/>
    <lineage>
        <taxon>Bacteria</taxon>
        <taxon>Bacillati</taxon>
        <taxon>Actinomycetota</taxon>
        <taxon>Actinomycetes</taxon>
        <taxon>Kitasatosporales</taxon>
        <taxon>Streptomycetaceae</taxon>
        <taxon>Streptomyces</taxon>
    </lineage>
</organism>
<name>A0ABW0WHY2_STRNO</name>
<evidence type="ECO:0000313" key="2">
    <source>
        <dbReference type="Proteomes" id="UP001596065"/>
    </source>
</evidence>
<dbReference type="Proteomes" id="UP001596065">
    <property type="component" value="Unassembled WGS sequence"/>
</dbReference>
<gene>
    <name evidence="1" type="ORF">ACFP3J_20535</name>
</gene>
<reference evidence="2" key="1">
    <citation type="journal article" date="2019" name="Int. J. Syst. Evol. Microbiol.">
        <title>The Global Catalogue of Microorganisms (GCM) 10K type strain sequencing project: providing services to taxonomists for standard genome sequencing and annotation.</title>
        <authorList>
            <consortium name="The Broad Institute Genomics Platform"/>
            <consortium name="The Broad Institute Genome Sequencing Center for Infectious Disease"/>
            <person name="Wu L."/>
            <person name="Ma J."/>
        </authorList>
    </citation>
    <scope>NUCLEOTIDE SEQUENCE [LARGE SCALE GENOMIC DNA]</scope>
    <source>
        <strain evidence="2">KCTC 5701</strain>
    </source>
</reference>
<comment type="caution">
    <text evidence="1">The sequence shown here is derived from an EMBL/GenBank/DDBJ whole genome shotgun (WGS) entry which is preliminary data.</text>
</comment>
<evidence type="ECO:0000313" key="1">
    <source>
        <dbReference type="EMBL" id="MFC5657867.1"/>
    </source>
</evidence>
<protein>
    <submittedName>
        <fullName evidence="1">Uncharacterized protein</fullName>
    </submittedName>
</protein>
<dbReference type="RefSeq" id="WP_344351751.1">
    <property type="nucleotide sequence ID" value="NZ_BAAASM010000053.1"/>
</dbReference>
<dbReference type="EMBL" id="JBHSOE010000035">
    <property type="protein sequence ID" value="MFC5657867.1"/>
    <property type="molecule type" value="Genomic_DNA"/>
</dbReference>